<proteinExistence type="inferred from homology"/>
<dbReference type="AlphaFoldDB" id="A0A2N3LHQ3"/>
<sequence length="258" mass="30542">MAIFRKKVYKVSPENVQVFTDFFHQYLYPNQMRYGSKLVGRWVNEKQNEIMAIWEYESIEQYHNIEQKIRESERHRQAQEKRKELGNLYIESSQEFLSTTGNYHDPKHIVSVSAYITNEKGEVLLVKNYHRSDTYEMPGGQVEEGESLHEAICREVVEETGVEVKLYGITGIYQSLTSRIFCIVFRGEYVSGTPRPAEGETQDVLFTRVDQENVDQWIKRPHFKTRLLDAIQSNYIPYESFKVRPYELIERYEAIQED</sequence>
<dbReference type="PANTHER" id="PTHR43046:SF2">
    <property type="entry name" value="8-OXO-DGTP DIPHOSPHATASE-RELATED"/>
    <property type="match status" value="1"/>
</dbReference>
<feature type="domain" description="Nudix hydrolase" evidence="4">
    <location>
        <begin position="107"/>
        <end position="229"/>
    </location>
</feature>
<dbReference type="EMBL" id="PIQO01000012">
    <property type="protein sequence ID" value="PKR84168.1"/>
    <property type="molecule type" value="Genomic_DNA"/>
</dbReference>
<dbReference type="SUPFAM" id="SSF55811">
    <property type="entry name" value="Nudix"/>
    <property type="match status" value="1"/>
</dbReference>
<dbReference type="PRINTS" id="PR00502">
    <property type="entry name" value="NUDIXFAMILY"/>
</dbReference>
<dbReference type="InterPro" id="IPR000086">
    <property type="entry name" value="NUDIX_hydrolase_dom"/>
</dbReference>
<dbReference type="CDD" id="cd02883">
    <property type="entry name" value="NUDIX_Hydrolase"/>
    <property type="match status" value="1"/>
</dbReference>
<evidence type="ECO:0000256" key="2">
    <source>
        <dbReference type="ARBA" id="ARBA00022801"/>
    </source>
</evidence>
<reference evidence="5 6" key="1">
    <citation type="submission" date="2017-11" db="EMBL/GenBank/DDBJ databases">
        <title>Bacillus camelliae sp. nov., isolated from pu'er tea.</title>
        <authorList>
            <person name="Niu L."/>
        </authorList>
    </citation>
    <scope>NUCLEOTIDE SEQUENCE [LARGE SCALE GENOMIC DNA]</scope>
    <source>
        <strain evidence="5 6">7578-1</strain>
    </source>
</reference>
<evidence type="ECO:0000259" key="4">
    <source>
        <dbReference type="PROSITE" id="PS51462"/>
    </source>
</evidence>
<dbReference type="PROSITE" id="PS00893">
    <property type="entry name" value="NUDIX_BOX"/>
    <property type="match status" value="1"/>
</dbReference>
<comment type="similarity">
    <text evidence="3">Belongs to the Nudix hydrolase family.</text>
</comment>
<comment type="caution">
    <text evidence="5">The sequence shown here is derived from an EMBL/GenBank/DDBJ whole genome shotgun (WGS) entry which is preliminary data.</text>
</comment>
<organism evidence="5 6">
    <name type="scientific">Heyndrickxia camelliae</name>
    <dbReference type="NCBI Taxonomy" id="1707093"/>
    <lineage>
        <taxon>Bacteria</taxon>
        <taxon>Bacillati</taxon>
        <taxon>Bacillota</taxon>
        <taxon>Bacilli</taxon>
        <taxon>Bacillales</taxon>
        <taxon>Bacillaceae</taxon>
        <taxon>Heyndrickxia</taxon>
    </lineage>
</organism>
<dbReference type="PROSITE" id="PS51462">
    <property type="entry name" value="NUDIX"/>
    <property type="match status" value="1"/>
</dbReference>
<gene>
    <name evidence="5" type="ORF">CWO92_15285</name>
</gene>
<evidence type="ECO:0000313" key="6">
    <source>
        <dbReference type="Proteomes" id="UP000233440"/>
    </source>
</evidence>
<dbReference type="Gene3D" id="3.90.79.10">
    <property type="entry name" value="Nucleoside Triphosphate Pyrophosphohydrolase"/>
    <property type="match status" value="1"/>
</dbReference>
<evidence type="ECO:0000256" key="3">
    <source>
        <dbReference type="RuleBase" id="RU003476"/>
    </source>
</evidence>
<accession>A0A2N3LHQ3</accession>
<dbReference type="InterPro" id="IPR015797">
    <property type="entry name" value="NUDIX_hydrolase-like_dom_sf"/>
</dbReference>
<dbReference type="PANTHER" id="PTHR43046">
    <property type="entry name" value="GDP-MANNOSE MANNOSYL HYDROLASE"/>
    <property type="match status" value="1"/>
</dbReference>
<evidence type="ECO:0000256" key="1">
    <source>
        <dbReference type="ARBA" id="ARBA00001946"/>
    </source>
</evidence>
<dbReference type="Pfam" id="PF07978">
    <property type="entry name" value="NIPSNAP"/>
    <property type="match status" value="1"/>
</dbReference>
<evidence type="ECO:0000313" key="5">
    <source>
        <dbReference type="EMBL" id="PKR84168.1"/>
    </source>
</evidence>
<dbReference type="RefSeq" id="WP_101355085.1">
    <property type="nucleotide sequence ID" value="NZ_PIQO01000012.1"/>
</dbReference>
<dbReference type="InterPro" id="IPR020476">
    <property type="entry name" value="Nudix_hydrolase"/>
</dbReference>
<dbReference type="Gene3D" id="3.30.70.100">
    <property type="match status" value="1"/>
</dbReference>
<keyword evidence="2 3" id="KW-0378">Hydrolase</keyword>
<dbReference type="InterPro" id="IPR011008">
    <property type="entry name" value="Dimeric_a/b-barrel"/>
</dbReference>
<dbReference type="SUPFAM" id="SSF54909">
    <property type="entry name" value="Dimeric alpha+beta barrel"/>
    <property type="match status" value="1"/>
</dbReference>
<dbReference type="InterPro" id="IPR020084">
    <property type="entry name" value="NUDIX_hydrolase_CS"/>
</dbReference>
<dbReference type="GO" id="GO:0016787">
    <property type="term" value="F:hydrolase activity"/>
    <property type="evidence" value="ECO:0007669"/>
    <property type="project" value="UniProtKB-KW"/>
</dbReference>
<protein>
    <submittedName>
        <fullName evidence="5">NUDIX hydrolase</fullName>
    </submittedName>
</protein>
<dbReference type="OrthoDB" id="9816289at2"/>
<dbReference type="Proteomes" id="UP000233440">
    <property type="component" value="Unassembled WGS sequence"/>
</dbReference>
<dbReference type="InterPro" id="IPR012577">
    <property type="entry name" value="NIPSNAP"/>
</dbReference>
<keyword evidence="6" id="KW-1185">Reference proteome</keyword>
<dbReference type="Pfam" id="PF00293">
    <property type="entry name" value="NUDIX"/>
    <property type="match status" value="1"/>
</dbReference>
<comment type="cofactor">
    <cofactor evidence="1">
        <name>Mg(2+)</name>
        <dbReference type="ChEBI" id="CHEBI:18420"/>
    </cofactor>
</comment>
<name>A0A2N3LHQ3_9BACI</name>